<reference evidence="1" key="1">
    <citation type="submission" date="2022-12" db="EMBL/GenBank/DDBJ databases">
        <title>Genome Sequence of Lasiodiplodia mahajangana.</title>
        <authorList>
            <person name="Buettner E."/>
        </authorList>
    </citation>
    <scope>NUCLEOTIDE SEQUENCE</scope>
    <source>
        <strain evidence="1">VT137</strain>
    </source>
</reference>
<gene>
    <name evidence="1" type="ORF">O1611_g8227</name>
</gene>
<proteinExistence type="predicted"/>
<organism evidence="1 2">
    <name type="scientific">Lasiodiplodia mahajangana</name>
    <dbReference type="NCBI Taxonomy" id="1108764"/>
    <lineage>
        <taxon>Eukaryota</taxon>
        <taxon>Fungi</taxon>
        <taxon>Dikarya</taxon>
        <taxon>Ascomycota</taxon>
        <taxon>Pezizomycotina</taxon>
        <taxon>Dothideomycetes</taxon>
        <taxon>Dothideomycetes incertae sedis</taxon>
        <taxon>Botryosphaeriales</taxon>
        <taxon>Botryosphaeriaceae</taxon>
        <taxon>Lasiodiplodia</taxon>
    </lineage>
</organism>
<name>A0ACC2JDX5_9PEZI</name>
<evidence type="ECO:0000313" key="1">
    <source>
        <dbReference type="EMBL" id="KAJ8125413.1"/>
    </source>
</evidence>
<comment type="caution">
    <text evidence="1">The sequence shown here is derived from an EMBL/GenBank/DDBJ whole genome shotgun (WGS) entry which is preliminary data.</text>
</comment>
<sequence length="72" mass="7952">MSTTDKEPRPTSHPEAVSSAARRKLFKGTLSPPCTQSAAKSYTLTPPLRSEVFVRDPTKKEAIRKLSPRLLS</sequence>
<protein>
    <submittedName>
        <fullName evidence="1">Uncharacterized protein</fullName>
    </submittedName>
</protein>
<keyword evidence="2" id="KW-1185">Reference proteome</keyword>
<evidence type="ECO:0000313" key="2">
    <source>
        <dbReference type="Proteomes" id="UP001153332"/>
    </source>
</evidence>
<accession>A0ACC2JDX5</accession>
<dbReference type="EMBL" id="JAPUUL010002377">
    <property type="protein sequence ID" value="KAJ8125413.1"/>
    <property type="molecule type" value="Genomic_DNA"/>
</dbReference>
<dbReference type="Proteomes" id="UP001153332">
    <property type="component" value="Unassembled WGS sequence"/>
</dbReference>